<evidence type="ECO:0000256" key="1">
    <source>
        <dbReference type="SAM" id="Coils"/>
    </source>
</evidence>
<keyword evidence="3" id="KW-1185">Reference proteome</keyword>
<protein>
    <submittedName>
        <fullName evidence="4">cGMP-dependent protein kinase interacting domain-containing protein</fullName>
    </submittedName>
</protein>
<dbReference type="AlphaFoldDB" id="A0AAF5DLD4"/>
<reference evidence="4" key="1">
    <citation type="submission" date="2024-02" db="UniProtKB">
        <authorList>
            <consortium name="WormBaseParasite"/>
        </authorList>
    </citation>
    <scope>IDENTIFICATION</scope>
</reference>
<proteinExistence type="predicted"/>
<feature type="coiled-coil region" evidence="1">
    <location>
        <begin position="612"/>
        <end position="646"/>
    </location>
</feature>
<keyword evidence="1" id="KW-0175">Coiled coil</keyword>
<organism evidence="3 4">
    <name type="scientific">Strongyloides stercoralis</name>
    <name type="common">Threadworm</name>
    <dbReference type="NCBI Taxonomy" id="6248"/>
    <lineage>
        <taxon>Eukaryota</taxon>
        <taxon>Metazoa</taxon>
        <taxon>Ecdysozoa</taxon>
        <taxon>Nematoda</taxon>
        <taxon>Chromadorea</taxon>
        <taxon>Rhabditida</taxon>
        <taxon>Tylenchina</taxon>
        <taxon>Panagrolaimomorpha</taxon>
        <taxon>Strongyloidoidea</taxon>
        <taxon>Strongyloididae</taxon>
        <taxon>Strongyloides</taxon>
    </lineage>
</organism>
<dbReference type="Proteomes" id="UP000035681">
    <property type="component" value="Unplaced"/>
</dbReference>
<dbReference type="WBParaSite" id="TCONS_00014436.p1">
    <property type="protein sequence ID" value="TCONS_00014436.p1"/>
    <property type="gene ID" value="XLOC_009643"/>
</dbReference>
<feature type="region of interest" description="Disordered" evidence="2">
    <location>
        <begin position="1"/>
        <end position="22"/>
    </location>
</feature>
<accession>A0AAF5DLD4</accession>
<evidence type="ECO:0000313" key="4">
    <source>
        <dbReference type="WBParaSite" id="TCONS_00014436.p1"/>
    </source>
</evidence>
<evidence type="ECO:0000313" key="3">
    <source>
        <dbReference type="Proteomes" id="UP000035681"/>
    </source>
</evidence>
<feature type="coiled-coil region" evidence="1">
    <location>
        <begin position="1203"/>
        <end position="1230"/>
    </location>
</feature>
<evidence type="ECO:0000256" key="2">
    <source>
        <dbReference type="SAM" id="MobiDB-lite"/>
    </source>
</evidence>
<sequence>MNSPFRGLRRSGNQSYPYPRTHTPVMVFRNNLRSVVIENSPESSPNLTSRITVMSAEDIKKNYVPKRRPPLNWAIPTIPESLSDESLKSLLSQRNDEMGNLIIENKVKKIDASKLDENMTINKDIINKETTDALTNCILNEYDKKNNNFVDKFKIKKYWKKHQKNKSFEEKDVQDKRNTQIPRLKMKNILKISNKEKDNLDDSNITMDSNEKYNSQKLFPPKINTIYSNSILGKSPLITMAQRFRNRNRKYKDPTKNSSTNVNGSTSMDFMKTMFLSNVNQYTESLRRSQSLEAKTGISFPKELSIFDRNINPNLMNNPIYDDISKQLSIIFSDNSKQLQKSDTLETVDETPIDENYHYIYTSIEKEESKQRDLQNAQDNNLSLIKDNLPLKINTSSANNNNEVILEDTSKNNNKNEDEIKCEKVNSISKENLNNLENDNQISTNKQANRLSFKSLFNNKKIKNEKTKNLNKEICKENNSSDNKIINGWNKMASCAELESKLFLENPLNRPLVVPKNFGKCNNDEYDPTPKDDNLLSCIETYAPLYFRIKKNIAEEGENNDDLCPLRIPKNNVNIEKLPLKLKELYCKPLMLEKNELPENIKKCKEIEKNIIETIKETLQQQKLIEKNLQNKEEKLEKAITLMEGNLTNFDFEKDECVKEAIKYIMSLNIDEKIDLESLSNSSPCKTNSDKNDDDDIINGKNLVKNKITTSLSNGSNEDISNNLKIDCNSIDSTKNSDCKLTNDAIYFASVNSLSSGTSDIVIETSSEECDNLQHFSPLNLNNLPSPITSNYEIKEDKNQLSENTMITEATVIDNILPPKFIKSTYIPMIEDSIGSDSDIIGDKICKSGDGFKLDISFSSNILNNNDIHKKKEKSVDASKQLVNLSPYESVPIDNIHYEKNILKPLKLKNNTSRKPGKQFFSFFLKNKKKHESMKKILNEDKIKKAPLAQSECTRIANSPMVETPPISLFQKNCKTITDYVISSVPAVVKEEEYLTPKTPRSRGNIESSAGLIDDELNDQPMLIGNSYSMNNLGSLTSFQIDNFDEEEEYKSDLMNTSINSASNKINNNELFVINNKGMAKSITDALIANNLKNETSPNNIVSNNNNNQINSDKITFPSIVDSFNITDDEKSDKSYNSAKENQIVNNANEEHILKCTENGESRIDIKLVEFKNQPTDFCFNTYQENYNYFNKPSETTNLHSIIKQLKQENKKLQEIIEIKDDEIKLLKEKLSIFIDL</sequence>
<name>A0AAF5DLD4_STRER</name>